<dbReference type="SUPFAM" id="SSF48576">
    <property type="entry name" value="Terpenoid synthases"/>
    <property type="match status" value="1"/>
</dbReference>
<reference evidence="1 2" key="1">
    <citation type="submission" date="2018-04" db="EMBL/GenBank/DDBJ databases">
        <title>Pelagivirga bohaiensis gen. nov., sp. nov., a bacterium isolated from the Bohai Sea.</title>
        <authorList>
            <person name="Ji X."/>
        </authorList>
    </citation>
    <scope>NUCLEOTIDE SEQUENCE [LARGE SCALE GENOMIC DNA]</scope>
    <source>
        <strain evidence="1 2">BH-SD16</strain>
    </source>
</reference>
<dbReference type="EMBL" id="QCYG01000007">
    <property type="protein sequence ID" value="PVA06021.1"/>
    <property type="molecule type" value="Genomic_DNA"/>
</dbReference>
<dbReference type="AlphaFoldDB" id="A0A2T7FV24"/>
<dbReference type="Gene3D" id="1.10.600.10">
    <property type="entry name" value="Farnesyl Diphosphate Synthase"/>
    <property type="match status" value="1"/>
</dbReference>
<organism evidence="1 2">
    <name type="scientific">Thalassorhabdomicrobium marinisediminis</name>
    <dbReference type="NCBI Taxonomy" id="2170577"/>
    <lineage>
        <taxon>Bacteria</taxon>
        <taxon>Pseudomonadati</taxon>
        <taxon>Pseudomonadota</taxon>
        <taxon>Alphaproteobacteria</taxon>
        <taxon>Rhodobacterales</taxon>
        <taxon>Paracoccaceae</taxon>
        <taxon>Thalassorhabdomicrobium</taxon>
    </lineage>
</organism>
<comment type="caution">
    <text evidence="1">The sequence shown here is derived from an EMBL/GenBank/DDBJ whole genome shotgun (WGS) entry which is preliminary data.</text>
</comment>
<dbReference type="Proteomes" id="UP000244817">
    <property type="component" value="Unassembled WGS sequence"/>
</dbReference>
<protein>
    <submittedName>
        <fullName evidence="1">Phytoene synthase</fullName>
    </submittedName>
</protein>
<dbReference type="RefSeq" id="WP_108641389.1">
    <property type="nucleotide sequence ID" value="NZ_QCYG01000007.1"/>
</dbReference>
<accession>A0A2T7FV24</accession>
<gene>
    <name evidence="1" type="ORF">DC363_11935</name>
</gene>
<evidence type="ECO:0000313" key="1">
    <source>
        <dbReference type="EMBL" id="PVA06021.1"/>
    </source>
</evidence>
<dbReference type="OrthoDB" id="9814909at2"/>
<name>A0A2T7FV24_9RHOB</name>
<proteinExistence type="predicted"/>
<dbReference type="InterPro" id="IPR008949">
    <property type="entry name" value="Isoprenoid_synthase_dom_sf"/>
</dbReference>
<dbReference type="Pfam" id="PF00494">
    <property type="entry name" value="SQS_PSY"/>
    <property type="match status" value="1"/>
</dbReference>
<evidence type="ECO:0000313" key="2">
    <source>
        <dbReference type="Proteomes" id="UP000244817"/>
    </source>
</evidence>
<sequence length="256" mass="28345">MSFDACAASVEKGDPERFRAAMASPVAARRVLFPLYAFNMQVARAPWVTEEPMIAEMRLQWWRDALEEIAEARAVRKHEVTTELAEVLDVPGAQALDRLVAARRWDVYKDTFEDAAHFREYLEATSGELMWQGARALGAPESARETVIAIGHGTGLARFLAAAPTLEDKGRKPLVDGRPEAIAQLAQEALTRLREAGRWAGLSGLPRAALLESWEAAPLLQQIARQPDRVAQNSVGISPFRSRLRLARRAARLARA</sequence>
<keyword evidence="2" id="KW-1185">Reference proteome</keyword>
<dbReference type="InterPro" id="IPR002060">
    <property type="entry name" value="Squ/phyt_synthse"/>
</dbReference>